<dbReference type="PANTHER" id="PTHR10110">
    <property type="entry name" value="SODIUM/HYDROGEN EXCHANGER"/>
    <property type="match status" value="1"/>
</dbReference>
<evidence type="ECO:0000256" key="7">
    <source>
        <dbReference type="ARBA" id="ARBA00023065"/>
    </source>
</evidence>
<evidence type="ECO:0000259" key="11">
    <source>
        <dbReference type="Pfam" id="PF00999"/>
    </source>
</evidence>
<feature type="transmembrane region" description="Helical" evidence="10">
    <location>
        <begin position="217"/>
        <end position="243"/>
    </location>
</feature>
<proteinExistence type="predicted"/>
<feature type="transmembrane region" description="Helical" evidence="10">
    <location>
        <begin position="264"/>
        <end position="282"/>
    </location>
</feature>
<keyword evidence="4 10" id="KW-0812">Transmembrane</keyword>
<evidence type="ECO:0000256" key="2">
    <source>
        <dbReference type="ARBA" id="ARBA00022448"/>
    </source>
</evidence>
<keyword evidence="7" id="KW-0406">Ion transport</keyword>
<dbReference type="Pfam" id="PF00999">
    <property type="entry name" value="Na_H_Exchanger"/>
    <property type="match status" value="1"/>
</dbReference>
<evidence type="ECO:0000313" key="12">
    <source>
        <dbReference type="EMBL" id="PAJ68098.1"/>
    </source>
</evidence>
<accession>A0A269PAE5</accession>
<keyword evidence="8 10" id="KW-0472">Membrane</keyword>
<evidence type="ECO:0000256" key="10">
    <source>
        <dbReference type="SAM" id="Phobius"/>
    </source>
</evidence>
<feature type="domain" description="Cation/H+ exchanger transmembrane" evidence="11">
    <location>
        <begin position="14"/>
        <end position="395"/>
    </location>
</feature>
<keyword evidence="9" id="KW-0739">Sodium transport</keyword>
<organism evidence="12 13">
    <name type="scientific">Corynebacterium hadale</name>
    <dbReference type="NCBI Taxonomy" id="2026255"/>
    <lineage>
        <taxon>Bacteria</taxon>
        <taxon>Bacillati</taxon>
        <taxon>Actinomycetota</taxon>
        <taxon>Actinomycetes</taxon>
        <taxon>Mycobacteriales</taxon>
        <taxon>Corynebacteriaceae</taxon>
        <taxon>Corynebacterium</taxon>
    </lineage>
</organism>
<evidence type="ECO:0000256" key="3">
    <source>
        <dbReference type="ARBA" id="ARBA00022475"/>
    </source>
</evidence>
<gene>
    <name evidence="12" type="ORF">CIG21_11600</name>
</gene>
<protein>
    <submittedName>
        <fullName evidence="12">Sodium:proton antiporter</fullName>
    </submittedName>
</protein>
<feature type="transmembrane region" description="Helical" evidence="10">
    <location>
        <begin position="340"/>
        <end position="361"/>
    </location>
</feature>
<dbReference type="InterPro" id="IPR018422">
    <property type="entry name" value="Cation/H_exchanger_CPA1"/>
</dbReference>
<keyword evidence="2" id="KW-0813">Transport</keyword>
<dbReference type="PANTHER" id="PTHR10110:SF86">
    <property type="entry name" value="SODIUM_HYDROGEN EXCHANGER 7"/>
    <property type="match status" value="1"/>
</dbReference>
<dbReference type="GO" id="GO:0098719">
    <property type="term" value="P:sodium ion import across plasma membrane"/>
    <property type="evidence" value="ECO:0007669"/>
    <property type="project" value="TreeGrafter"/>
</dbReference>
<feature type="transmembrane region" description="Helical" evidence="10">
    <location>
        <begin position="80"/>
        <end position="98"/>
    </location>
</feature>
<dbReference type="Gene3D" id="6.10.140.1330">
    <property type="match status" value="1"/>
</dbReference>
<dbReference type="AlphaFoldDB" id="A0A269PAE5"/>
<evidence type="ECO:0000256" key="6">
    <source>
        <dbReference type="ARBA" id="ARBA00023053"/>
    </source>
</evidence>
<dbReference type="GO" id="GO:0005886">
    <property type="term" value="C:plasma membrane"/>
    <property type="evidence" value="ECO:0007669"/>
    <property type="project" value="UniProtKB-SubCell"/>
</dbReference>
<evidence type="ECO:0000256" key="1">
    <source>
        <dbReference type="ARBA" id="ARBA00004651"/>
    </source>
</evidence>
<comment type="subcellular location">
    <subcellularLocation>
        <location evidence="1">Cell membrane</location>
        <topology evidence="1">Multi-pass membrane protein</topology>
    </subcellularLocation>
</comment>
<evidence type="ECO:0000313" key="13">
    <source>
        <dbReference type="Proteomes" id="UP000215771"/>
    </source>
</evidence>
<feature type="transmembrane region" description="Helical" evidence="10">
    <location>
        <begin position="294"/>
        <end position="319"/>
    </location>
</feature>
<keyword evidence="3" id="KW-1003">Cell membrane</keyword>
<feature type="transmembrane region" description="Helical" evidence="10">
    <location>
        <begin position="373"/>
        <end position="394"/>
    </location>
</feature>
<dbReference type="Proteomes" id="UP000215771">
    <property type="component" value="Unassembled WGS sequence"/>
</dbReference>
<keyword evidence="5 10" id="KW-1133">Transmembrane helix</keyword>
<evidence type="ECO:0000256" key="9">
    <source>
        <dbReference type="ARBA" id="ARBA00023201"/>
    </source>
</evidence>
<dbReference type="InterPro" id="IPR006153">
    <property type="entry name" value="Cation/H_exchanger_TM"/>
</dbReference>
<dbReference type="GO" id="GO:0015385">
    <property type="term" value="F:sodium:proton antiporter activity"/>
    <property type="evidence" value="ECO:0007669"/>
    <property type="project" value="InterPro"/>
</dbReference>
<evidence type="ECO:0000256" key="4">
    <source>
        <dbReference type="ARBA" id="ARBA00022692"/>
    </source>
</evidence>
<name>A0A269PAE5_9CORY</name>
<dbReference type="RefSeq" id="WP_095278991.1">
    <property type="nucleotide sequence ID" value="NZ_CP047655.1"/>
</dbReference>
<evidence type="ECO:0000256" key="8">
    <source>
        <dbReference type="ARBA" id="ARBA00023136"/>
    </source>
</evidence>
<dbReference type="GO" id="GO:0051453">
    <property type="term" value="P:regulation of intracellular pH"/>
    <property type="evidence" value="ECO:0007669"/>
    <property type="project" value="TreeGrafter"/>
</dbReference>
<sequence>MEVLIAVIALLFATVLVAAVGERTGLPWPALLTIVVAAAIFIPGVPVVTIPAEIILPIFLPPLLWSLARHTSWGMIRSQLNVVVTMSVILVFLTTAALTATAMWLLPGISLAAAVVLAAAIAPPDPVAVEAVAGPAGIPKRITGTLQTEGLFNDAASIVTFNLAVAALVADNQIDFGHGLLKFLYAAAVAVVIGLIVGRLAALFVNSVPDSVIRTAFTWVLPFFIYIIAEEVEASGVIAIVIAAVEMSSRAPLTAEDRLSGSSFWSTVEMLFTGVAFGLIGMSVRDAIDAAGTVLWHAVGIGVALSVVAFLVRLMWMWVLCGINQKQKRTNVAPLRMQEVLLMAWSGMRGLVTLALVLSVPLGVTQYHHEFDVIALTVLMCTMVLPGLSLPWLVSKLDMESGPDPAGDRAKAELNKRAYAAARRSVQKHGPELAPESFEIVQQWLDKLSQSHEEEDPETAEDRKQKFQQVRLAAADMQQIALAAASQELQRARRERKYNPADVDAVRADLDRLIVAGRRNALMSPREVYREAKK</sequence>
<comment type="caution">
    <text evidence="12">The sequence shown here is derived from an EMBL/GenBank/DDBJ whole genome shotgun (WGS) entry which is preliminary data.</text>
</comment>
<dbReference type="GO" id="GO:0015386">
    <property type="term" value="F:potassium:proton antiporter activity"/>
    <property type="evidence" value="ECO:0007669"/>
    <property type="project" value="TreeGrafter"/>
</dbReference>
<feature type="transmembrane region" description="Helical" evidence="10">
    <location>
        <begin position="28"/>
        <end position="59"/>
    </location>
</feature>
<evidence type="ECO:0000256" key="5">
    <source>
        <dbReference type="ARBA" id="ARBA00022989"/>
    </source>
</evidence>
<dbReference type="EMBL" id="NQMQ01000034">
    <property type="protein sequence ID" value="PAJ68098.1"/>
    <property type="molecule type" value="Genomic_DNA"/>
</dbReference>
<keyword evidence="6" id="KW-0915">Sodium</keyword>
<reference evidence="12 13" key="1">
    <citation type="submission" date="2017-08" db="EMBL/GenBank/DDBJ databases">
        <authorList>
            <person name="de Groot N.N."/>
        </authorList>
    </citation>
    <scope>NUCLEOTIDE SEQUENCE [LARGE SCALE GENOMIC DNA]</scope>
    <source>
        <strain evidence="12 13">NBT06-6</strain>
    </source>
</reference>
<feature type="transmembrane region" description="Helical" evidence="10">
    <location>
        <begin position="183"/>
        <end position="205"/>
    </location>
</feature>